<dbReference type="Proteomes" id="UP000176288">
    <property type="component" value="Chromosome"/>
</dbReference>
<evidence type="ECO:0000313" key="2">
    <source>
        <dbReference type="Proteomes" id="UP000176288"/>
    </source>
</evidence>
<evidence type="ECO:0008006" key="3">
    <source>
        <dbReference type="Google" id="ProtNLM"/>
    </source>
</evidence>
<dbReference type="Pfam" id="PF05521">
    <property type="entry name" value="Phage_HCP"/>
    <property type="match status" value="1"/>
</dbReference>
<accession>A0A1D9MLE4</accession>
<name>A0A1D9MLE4_9ACTO</name>
<sequence length="112" mass="12715">MVMGVGRLSTRMLFLDSQMIADREGFARPASRSGHEWRGAFEERSATTRWANLAGFHQVDAMATIRTPKGFTPVVGGQVFIERNTFTIMGIENVKNRGRYLILFLRKEVHRG</sequence>
<dbReference type="AlphaFoldDB" id="A0A1D9MLE4"/>
<dbReference type="InterPro" id="IPR008767">
    <property type="entry name" value="Phage_SPP1_head-tail_adaptor"/>
</dbReference>
<protein>
    <recommendedName>
        <fullName evidence="3">Head-tail adaptor protein</fullName>
    </recommendedName>
</protein>
<gene>
    <name evidence="1" type="ORF">BK816_07105</name>
</gene>
<dbReference type="STRING" id="1912795.BK816_07105"/>
<dbReference type="KEGG" id="avu:BK816_07105"/>
<proteinExistence type="predicted"/>
<evidence type="ECO:0000313" key="1">
    <source>
        <dbReference type="EMBL" id="AOZ73085.1"/>
    </source>
</evidence>
<dbReference type="EMBL" id="CP017812">
    <property type="protein sequence ID" value="AOZ73085.1"/>
    <property type="molecule type" value="Genomic_DNA"/>
</dbReference>
<keyword evidence="2" id="KW-1185">Reference proteome</keyword>
<reference evidence="1 2" key="1">
    <citation type="submission" date="2016-10" db="EMBL/GenBank/DDBJ databases">
        <title>Actinomyces aegypiusis sp. nov., isolated from the Aegypius monachus in Qinghai Tibet Plateau China.</title>
        <authorList>
            <person name="Wang Y."/>
        </authorList>
    </citation>
    <scope>NUCLEOTIDE SEQUENCE [LARGE SCALE GENOMIC DNA]</scope>
    <source>
        <strain evidence="1 2">VUL4_3</strain>
    </source>
</reference>
<organism evidence="1 2">
    <name type="scientific">Boudabousia tangfeifanii</name>
    <dbReference type="NCBI Taxonomy" id="1912795"/>
    <lineage>
        <taxon>Bacteria</taxon>
        <taxon>Bacillati</taxon>
        <taxon>Actinomycetota</taxon>
        <taxon>Actinomycetes</taxon>
        <taxon>Actinomycetales</taxon>
        <taxon>Actinomycetaceae</taxon>
        <taxon>Boudabousia</taxon>
    </lineage>
</organism>